<evidence type="ECO:0000313" key="2">
    <source>
        <dbReference type="Proteomes" id="UP001152803"/>
    </source>
</evidence>
<gene>
    <name evidence="1" type="ORF">COCON_G00012500</name>
</gene>
<dbReference type="AlphaFoldDB" id="A0A9Q1E2Q4"/>
<dbReference type="EMBL" id="JAFJMO010000001">
    <property type="protein sequence ID" value="KAJ8288591.1"/>
    <property type="molecule type" value="Genomic_DNA"/>
</dbReference>
<proteinExistence type="predicted"/>
<protein>
    <submittedName>
        <fullName evidence="1">Uncharacterized protein</fullName>
    </submittedName>
</protein>
<sequence length="79" mass="9021">MEPAHSASLDMVYDPSIHLARMWRLEQITAQLKAIQAIQATLLGPHHIQFPFKSLIQSPILLLSFQNHTRSSFCFYPST</sequence>
<reference evidence="1" key="1">
    <citation type="journal article" date="2023" name="Science">
        <title>Genome structures resolve the early diversification of teleost fishes.</title>
        <authorList>
            <person name="Parey E."/>
            <person name="Louis A."/>
            <person name="Montfort J."/>
            <person name="Bouchez O."/>
            <person name="Roques C."/>
            <person name="Iampietro C."/>
            <person name="Lluch J."/>
            <person name="Castinel A."/>
            <person name="Donnadieu C."/>
            <person name="Desvignes T."/>
            <person name="Floi Bucao C."/>
            <person name="Jouanno E."/>
            <person name="Wen M."/>
            <person name="Mejri S."/>
            <person name="Dirks R."/>
            <person name="Jansen H."/>
            <person name="Henkel C."/>
            <person name="Chen W.J."/>
            <person name="Zahm M."/>
            <person name="Cabau C."/>
            <person name="Klopp C."/>
            <person name="Thompson A.W."/>
            <person name="Robinson-Rechavi M."/>
            <person name="Braasch I."/>
            <person name="Lecointre G."/>
            <person name="Bobe J."/>
            <person name="Postlethwait J.H."/>
            <person name="Berthelot C."/>
            <person name="Roest Crollius H."/>
            <person name="Guiguen Y."/>
        </authorList>
    </citation>
    <scope>NUCLEOTIDE SEQUENCE</scope>
    <source>
        <strain evidence="1">Concon-B</strain>
    </source>
</reference>
<comment type="caution">
    <text evidence="1">The sequence shown here is derived from an EMBL/GenBank/DDBJ whole genome shotgun (WGS) entry which is preliminary data.</text>
</comment>
<name>A0A9Q1E2Q4_CONCO</name>
<dbReference type="Proteomes" id="UP001152803">
    <property type="component" value="Unassembled WGS sequence"/>
</dbReference>
<accession>A0A9Q1E2Q4</accession>
<evidence type="ECO:0000313" key="1">
    <source>
        <dbReference type="EMBL" id="KAJ8288591.1"/>
    </source>
</evidence>
<keyword evidence="2" id="KW-1185">Reference proteome</keyword>
<organism evidence="1 2">
    <name type="scientific">Conger conger</name>
    <name type="common">Conger eel</name>
    <name type="synonym">Muraena conger</name>
    <dbReference type="NCBI Taxonomy" id="82655"/>
    <lineage>
        <taxon>Eukaryota</taxon>
        <taxon>Metazoa</taxon>
        <taxon>Chordata</taxon>
        <taxon>Craniata</taxon>
        <taxon>Vertebrata</taxon>
        <taxon>Euteleostomi</taxon>
        <taxon>Actinopterygii</taxon>
        <taxon>Neopterygii</taxon>
        <taxon>Teleostei</taxon>
        <taxon>Anguilliformes</taxon>
        <taxon>Congridae</taxon>
        <taxon>Conger</taxon>
    </lineage>
</organism>